<evidence type="ECO:0000313" key="1">
    <source>
        <dbReference type="EMBL" id="MEJ2867694.1"/>
    </source>
</evidence>
<dbReference type="EMBL" id="JBBEGN010000003">
    <property type="protein sequence ID" value="MEJ2867694.1"/>
    <property type="molecule type" value="Genomic_DNA"/>
</dbReference>
<evidence type="ECO:0000313" key="2">
    <source>
        <dbReference type="Proteomes" id="UP001385809"/>
    </source>
</evidence>
<comment type="caution">
    <text evidence="1">The sequence shown here is derived from an EMBL/GenBank/DDBJ whole genome shotgun (WGS) entry which is preliminary data.</text>
</comment>
<proteinExistence type="predicted"/>
<organism evidence="1 2">
    <name type="scientific">Actinomycetospora aurantiaca</name>
    <dbReference type="NCBI Taxonomy" id="3129233"/>
    <lineage>
        <taxon>Bacteria</taxon>
        <taxon>Bacillati</taxon>
        <taxon>Actinomycetota</taxon>
        <taxon>Actinomycetes</taxon>
        <taxon>Pseudonocardiales</taxon>
        <taxon>Pseudonocardiaceae</taxon>
        <taxon>Actinomycetospora</taxon>
    </lineage>
</organism>
<keyword evidence="2" id="KW-1185">Reference proteome</keyword>
<protein>
    <submittedName>
        <fullName evidence="1">Uncharacterized protein</fullName>
    </submittedName>
</protein>
<sequence>MTLTHAQYCAQIEDQAALLAAALDGADLSVDVPSCPGWNLA</sequence>
<reference evidence="1 2" key="1">
    <citation type="submission" date="2024-03" db="EMBL/GenBank/DDBJ databases">
        <title>Actinomycetospora sp. OC33-EN08, a novel actinomycete isolated from wild orchid (Aerides multiflora).</title>
        <authorList>
            <person name="Suriyachadkun C."/>
        </authorList>
    </citation>
    <scope>NUCLEOTIDE SEQUENCE [LARGE SCALE GENOMIC DNA]</scope>
    <source>
        <strain evidence="1 2">OC33-EN08</strain>
    </source>
</reference>
<accession>A0ABU8MK47</accession>
<dbReference type="RefSeq" id="WP_337694305.1">
    <property type="nucleotide sequence ID" value="NZ_JBBEGN010000003.1"/>
</dbReference>
<dbReference type="Proteomes" id="UP001385809">
    <property type="component" value="Unassembled WGS sequence"/>
</dbReference>
<name>A0ABU8MK47_9PSEU</name>
<gene>
    <name evidence="1" type="ORF">WCD74_07965</name>
</gene>